<keyword evidence="1" id="KW-0472">Membrane</keyword>
<name>A0A2J6TDC9_9HELO</name>
<dbReference type="GeneID" id="36582709"/>
<feature type="transmembrane region" description="Helical" evidence="1">
    <location>
        <begin position="20"/>
        <end position="37"/>
    </location>
</feature>
<sequence>IQINLELEKLIIFYIRYRAYKYKVILLVALFELSILLKYINNIFFNYLNIFYIAYLNNILIYSNNSLEYKNYI</sequence>
<feature type="transmembrane region" description="Helical" evidence="1">
    <location>
        <begin position="43"/>
        <end position="62"/>
    </location>
</feature>
<keyword evidence="1" id="KW-0812">Transmembrane</keyword>
<organism evidence="2 3">
    <name type="scientific">Hyaloscypha bicolor E</name>
    <dbReference type="NCBI Taxonomy" id="1095630"/>
    <lineage>
        <taxon>Eukaryota</taxon>
        <taxon>Fungi</taxon>
        <taxon>Dikarya</taxon>
        <taxon>Ascomycota</taxon>
        <taxon>Pezizomycotina</taxon>
        <taxon>Leotiomycetes</taxon>
        <taxon>Helotiales</taxon>
        <taxon>Hyaloscyphaceae</taxon>
        <taxon>Hyaloscypha</taxon>
        <taxon>Hyaloscypha bicolor</taxon>
    </lineage>
</organism>
<evidence type="ECO:0000313" key="2">
    <source>
        <dbReference type="EMBL" id="PMD61034.1"/>
    </source>
</evidence>
<reference evidence="2 3" key="1">
    <citation type="submission" date="2016-04" db="EMBL/GenBank/DDBJ databases">
        <title>A degradative enzymes factory behind the ericoid mycorrhizal symbiosis.</title>
        <authorList>
            <consortium name="DOE Joint Genome Institute"/>
            <person name="Martino E."/>
            <person name="Morin E."/>
            <person name="Grelet G."/>
            <person name="Kuo A."/>
            <person name="Kohler A."/>
            <person name="Daghino S."/>
            <person name="Barry K."/>
            <person name="Choi C."/>
            <person name="Cichocki N."/>
            <person name="Clum A."/>
            <person name="Copeland A."/>
            <person name="Hainaut M."/>
            <person name="Haridas S."/>
            <person name="Labutti K."/>
            <person name="Lindquist E."/>
            <person name="Lipzen A."/>
            <person name="Khouja H.-R."/>
            <person name="Murat C."/>
            <person name="Ohm R."/>
            <person name="Olson A."/>
            <person name="Spatafora J."/>
            <person name="Veneault-Fourrey C."/>
            <person name="Henrissat B."/>
            <person name="Grigoriev I."/>
            <person name="Martin F."/>
            <person name="Perotto S."/>
        </authorList>
    </citation>
    <scope>NUCLEOTIDE SEQUENCE [LARGE SCALE GENOMIC DNA]</scope>
    <source>
        <strain evidence="2 3">E</strain>
    </source>
</reference>
<dbReference type="AlphaFoldDB" id="A0A2J6TDC9"/>
<protein>
    <submittedName>
        <fullName evidence="2">Uncharacterized protein</fullName>
    </submittedName>
</protein>
<dbReference type="InParanoid" id="A0A2J6TDC9"/>
<dbReference type="RefSeq" id="XP_024737938.1">
    <property type="nucleotide sequence ID" value="XM_024874629.1"/>
</dbReference>
<feature type="non-terminal residue" evidence="2">
    <location>
        <position position="1"/>
    </location>
</feature>
<gene>
    <name evidence="2" type="ORF">K444DRAFT_527327</name>
</gene>
<dbReference type="Proteomes" id="UP000235371">
    <property type="component" value="Unassembled WGS sequence"/>
</dbReference>
<proteinExistence type="predicted"/>
<evidence type="ECO:0000313" key="3">
    <source>
        <dbReference type="Proteomes" id="UP000235371"/>
    </source>
</evidence>
<keyword evidence="1" id="KW-1133">Transmembrane helix</keyword>
<keyword evidence="3" id="KW-1185">Reference proteome</keyword>
<evidence type="ECO:0000256" key="1">
    <source>
        <dbReference type="SAM" id="Phobius"/>
    </source>
</evidence>
<dbReference type="EMBL" id="KZ613787">
    <property type="protein sequence ID" value="PMD61034.1"/>
    <property type="molecule type" value="Genomic_DNA"/>
</dbReference>
<accession>A0A2J6TDC9</accession>